<dbReference type="Proteomes" id="UP000507245">
    <property type="component" value="Unassembled WGS sequence"/>
</dbReference>
<dbReference type="EMBL" id="CAEKKB010000002">
    <property type="protein sequence ID" value="CAB4300064.1"/>
    <property type="molecule type" value="Genomic_DNA"/>
</dbReference>
<proteinExistence type="predicted"/>
<dbReference type="AlphaFoldDB" id="A0A6J5U2N5"/>
<sequence>MVFETFDTREGRANWTREGRANGTGEGSRLLIEYWNPILPNAAGGALPPK</sequence>
<evidence type="ECO:0000313" key="3">
    <source>
        <dbReference type="EMBL" id="CAB4300064.1"/>
    </source>
</evidence>
<accession>A0A6J5U2N5</accession>
<dbReference type="EMBL" id="CAEKDK010000002">
    <property type="protein sequence ID" value="CAB4269674.1"/>
    <property type="molecule type" value="Genomic_DNA"/>
</dbReference>
<name>A0A6J5U2N5_PRUAR</name>
<feature type="compositionally biased region" description="Basic and acidic residues" evidence="1">
    <location>
        <begin position="1"/>
        <end position="20"/>
    </location>
</feature>
<keyword evidence="5" id="KW-1185">Reference proteome</keyword>
<evidence type="ECO:0000256" key="1">
    <source>
        <dbReference type="SAM" id="MobiDB-lite"/>
    </source>
</evidence>
<protein>
    <submittedName>
        <fullName evidence="2">Uncharacterized protein</fullName>
    </submittedName>
</protein>
<reference evidence="2 4" key="2">
    <citation type="submission" date="2020-05" db="EMBL/GenBank/DDBJ databases">
        <authorList>
            <person name="Campoy J."/>
            <person name="Schneeberger K."/>
            <person name="Spophaly S."/>
        </authorList>
    </citation>
    <scope>NUCLEOTIDE SEQUENCE [LARGE SCALE GENOMIC DNA]</scope>
    <source>
        <strain evidence="2">PruArmRojPasFocal</strain>
    </source>
</reference>
<evidence type="ECO:0000313" key="4">
    <source>
        <dbReference type="Proteomes" id="UP000507222"/>
    </source>
</evidence>
<organism evidence="2 4">
    <name type="scientific">Prunus armeniaca</name>
    <name type="common">Apricot</name>
    <name type="synonym">Armeniaca vulgaris</name>
    <dbReference type="NCBI Taxonomy" id="36596"/>
    <lineage>
        <taxon>Eukaryota</taxon>
        <taxon>Viridiplantae</taxon>
        <taxon>Streptophyta</taxon>
        <taxon>Embryophyta</taxon>
        <taxon>Tracheophyta</taxon>
        <taxon>Spermatophyta</taxon>
        <taxon>Magnoliopsida</taxon>
        <taxon>eudicotyledons</taxon>
        <taxon>Gunneridae</taxon>
        <taxon>Pentapetalae</taxon>
        <taxon>rosids</taxon>
        <taxon>fabids</taxon>
        <taxon>Rosales</taxon>
        <taxon>Rosaceae</taxon>
        <taxon>Amygdaloideae</taxon>
        <taxon>Amygdaleae</taxon>
        <taxon>Prunus</taxon>
    </lineage>
</organism>
<feature type="region of interest" description="Disordered" evidence="1">
    <location>
        <begin position="1"/>
        <end position="22"/>
    </location>
</feature>
<evidence type="ECO:0000313" key="5">
    <source>
        <dbReference type="Proteomes" id="UP000507245"/>
    </source>
</evidence>
<evidence type="ECO:0000313" key="2">
    <source>
        <dbReference type="EMBL" id="CAB4269674.1"/>
    </source>
</evidence>
<reference evidence="5" key="1">
    <citation type="journal article" date="2020" name="Genome Biol.">
        <title>Gamete binning: chromosome-level and haplotype-resolved genome assembly enabled by high-throughput single-cell sequencing of gamete genomes.</title>
        <authorList>
            <person name="Campoy J.A."/>
            <person name="Sun H."/>
            <person name="Goel M."/>
            <person name="Jiao W.-B."/>
            <person name="Folz-Donahue K."/>
            <person name="Wang N."/>
            <person name="Rubio M."/>
            <person name="Liu C."/>
            <person name="Kukat C."/>
            <person name="Ruiz D."/>
            <person name="Huettel B."/>
            <person name="Schneeberger K."/>
        </authorList>
    </citation>
    <scope>NUCLEOTIDE SEQUENCE [LARGE SCALE GENOMIC DNA]</scope>
    <source>
        <strain evidence="5">cv. Rojo Pasion</strain>
    </source>
</reference>
<dbReference type="Proteomes" id="UP000507222">
    <property type="component" value="Unassembled WGS sequence"/>
</dbReference>
<gene>
    <name evidence="2" type="ORF">CURHAP_LOCUS15416</name>
    <name evidence="3" type="ORF">ORAREDHAP_LOCUS14954</name>
</gene>